<dbReference type="EMBL" id="GL832985">
    <property type="protein sequence ID" value="EGD79294.1"/>
    <property type="molecule type" value="Genomic_DNA"/>
</dbReference>
<organism evidence="6">
    <name type="scientific">Salpingoeca rosetta (strain ATCC 50818 / BSB-021)</name>
    <dbReference type="NCBI Taxonomy" id="946362"/>
    <lineage>
        <taxon>Eukaryota</taxon>
        <taxon>Choanoflagellata</taxon>
        <taxon>Craspedida</taxon>
        <taxon>Salpingoecidae</taxon>
        <taxon>Salpingoeca</taxon>
    </lineage>
</organism>
<evidence type="ECO:0000256" key="2">
    <source>
        <dbReference type="SAM" id="MobiDB-lite"/>
    </source>
</evidence>
<dbReference type="FunCoup" id="F2UNT9">
    <property type="interactions" value="449"/>
</dbReference>
<dbReference type="InterPro" id="IPR046374">
    <property type="entry name" value="PDI_a_PDIR"/>
</dbReference>
<feature type="compositionally biased region" description="Pro residues" evidence="2">
    <location>
        <begin position="513"/>
        <end position="522"/>
    </location>
</feature>
<dbReference type="eggNOG" id="KOG0190">
    <property type="taxonomic scope" value="Eukaryota"/>
</dbReference>
<dbReference type="Gene3D" id="3.40.30.10">
    <property type="entry name" value="Glutaredoxin"/>
    <property type="match status" value="5"/>
</dbReference>
<evidence type="ECO:0000313" key="5">
    <source>
        <dbReference type="EMBL" id="EGD79294.1"/>
    </source>
</evidence>
<dbReference type="InterPro" id="IPR036249">
    <property type="entry name" value="Thioredoxin-like_sf"/>
</dbReference>
<dbReference type="Proteomes" id="UP000007799">
    <property type="component" value="Unassembled WGS sequence"/>
</dbReference>
<keyword evidence="3" id="KW-0732">Signal</keyword>
<dbReference type="SUPFAM" id="SSF52833">
    <property type="entry name" value="Thioredoxin-like"/>
    <property type="match status" value="4"/>
</dbReference>
<feature type="domain" description="Thioredoxin" evidence="4">
    <location>
        <begin position="514"/>
        <end position="636"/>
    </location>
</feature>
<dbReference type="GO" id="GO:0006457">
    <property type="term" value="P:protein folding"/>
    <property type="evidence" value="ECO:0007669"/>
    <property type="project" value="TreeGrafter"/>
</dbReference>
<evidence type="ECO:0000256" key="1">
    <source>
        <dbReference type="ARBA" id="ARBA00006347"/>
    </source>
</evidence>
<feature type="domain" description="Thioredoxin" evidence="4">
    <location>
        <begin position="122"/>
        <end position="258"/>
    </location>
</feature>
<feature type="domain" description="Thioredoxin" evidence="4">
    <location>
        <begin position="385"/>
        <end position="512"/>
    </location>
</feature>
<dbReference type="PRINTS" id="PR00421">
    <property type="entry name" value="THIOREDOXIN"/>
</dbReference>
<dbReference type="RefSeq" id="XP_004989065.1">
    <property type="nucleotide sequence ID" value="XM_004989008.1"/>
</dbReference>
<dbReference type="STRING" id="946362.F2UNT9"/>
<proteinExistence type="inferred from homology"/>
<dbReference type="PANTHER" id="PTHR45672">
    <property type="entry name" value="PROTEIN DISULFIDE-ISOMERASE C17H9.14C-RELATED"/>
    <property type="match status" value="1"/>
</dbReference>
<dbReference type="KEGG" id="sre:PTSG_09710"/>
<keyword evidence="6" id="KW-1185">Reference proteome</keyword>
<feature type="chain" id="PRO_5003288743" description="Thioredoxin domain-containing protein" evidence="3">
    <location>
        <begin position="31"/>
        <end position="639"/>
    </location>
</feature>
<evidence type="ECO:0000313" key="6">
    <source>
        <dbReference type="Proteomes" id="UP000007799"/>
    </source>
</evidence>
<dbReference type="Pfam" id="PF00085">
    <property type="entry name" value="Thioredoxin"/>
    <property type="match status" value="4"/>
</dbReference>
<dbReference type="InterPro" id="IPR013766">
    <property type="entry name" value="Thioredoxin_domain"/>
</dbReference>
<feature type="region of interest" description="Disordered" evidence="2">
    <location>
        <begin position="507"/>
        <end position="526"/>
    </location>
</feature>
<dbReference type="GO" id="GO:0003756">
    <property type="term" value="F:protein disulfide isomerase activity"/>
    <property type="evidence" value="ECO:0007669"/>
    <property type="project" value="InterPro"/>
</dbReference>
<name>F2UNT9_SALR5</name>
<feature type="domain" description="Thioredoxin" evidence="4">
    <location>
        <begin position="260"/>
        <end position="383"/>
    </location>
</feature>
<dbReference type="GO" id="GO:0005783">
    <property type="term" value="C:endoplasmic reticulum"/>
    <property type="evidence" value="ECO:0007669"/>
    <property type="project" value="TreeGrafter"/>
</dbReference>
<dbReference type="InterPro" id="IPR051063">
    <property type="entry name" value="PDI"/>
</dbReference>
<dbReference type="eggNOG" id="KOG0191">
    <property type="taxonomic scope" value="Eukaryota"/>
</dbReference>
<dbReference type="CDD" id="cd02997">
    <property type="entry name" value="PDI_a_PDIR"/>
    <property type="match status" value="2"/>
</dbReference>
<accession>F2UNT9</accession>
<dbReference type="PROSITE" id="PS51257">
    <property type="entry name" value="PROKAR_LIPOPROTEIN"/>
    <property type="match status" value="1"/>
</dbReference>
<dbReference type="AlphaFoldDB" id="F2UNT9"/>
<dbReference type="InterPro" id="IPR017937">
    <property type="entry name" value="Thioredoxin_CS"/>
</dbReference>
<dbReference type="OMA" id="DTCGYCK"/>
<dbReference type="CDD" id="cd02961">
    <property type="entry name" value="PDI_a_family"/>
    <property type="match status" value="1"/>
</dbReference>
<comment type="similarity">
    <text evidence="1">Belongs to the protein disulfide isomerase family.</text>
</comment>
<feature type="signal peptide" evidence="3">
    <location>
        <begin position="1"/>
        <end position="30"/>
    </location>
</feature>
<reference evidence="5" key="1">
    <citation type="submission" date="2009-08" db="EMBL/GenBank/DDBJ databases">
        <title>Annotation of Salpingoeca rosetta.</title>
        <authorList>
            <consortium name="The Broad Institute Genome Sequencing Platform"/>
            <person name="Russ C."/>
            <person name="Cuomo C."/>
            <person name="Burger G."/>
            <person name="Gray M.W."/>
            <person name="Holland P.W.H."/>
            <person name="King N."/>
            <person name="Lang F.B.F."/>
            <person name="Roger A.J."/>
            <person name="Ruiz-Trillo I."/>
            <person name="Young S.K."/>
            <person name="Zeng Q."/>
            <person name="Gargeya S."/>
            <person name="Alvarado L."/>
            <person name="Berlin A."/>
            <person name="Chapman S.B."/>
            <person name="Chen Z."/>
            <person name="Freedman E."/>
            <person name="Gellesch M."/>
            <person name="Goldberg J."/>
            <person name="Griggs A."/>
            <person name="Gujja S."/>
            <person name="Heilman E."/>
            <person name="Heiman D."/>
            <person name="Howarth C."/>
            <person name="Mehta T."/>
            <person name="Neiman D."/>
            <person name="Pearson M."/>
            <person name="Roberts A."/>
            <person name="Saif S."/>
            <person name="Shea T."/>
            <person name="Shenoy N."/>
            <person name="Sisk P."/>
            <person name="Stolte C."/>
            <person name="Sykes S."/>
            <person name="White J."/>
            <person name="Yandava C."/>
            <person name="Haas B."/>
            <person name="Nusbaum C."/>
            <person name="Birren B."/>
        </authorList>
    </citation>
    <scope>NUCLEOTIDE SEQUENCE [LARGE SCALE GENOMIC DNA]</scope>
    <source>
        <strain evidence="5">ATCC 50818</strain>
    </source>
</reference>
<dbReference type="GeneID" id="16069607"/>
<evidence type="ECO:0000256" key="3">
    <source>
        <dbReference type="SAM" id="SignalP"/>
    </source>
</evidence>
<evidence type="ECO:0000259" key="4">
    <source>
        <dbReference type="PROSITE" id="PS51352"/>
    </source>
</evidence>
<dbReference type="PROSITE" id="PS00194">
    <property type="entry name" value="THIOREDOXIN_1"/>
    <property type="match status" value="2"/>
</dbReference>
<gene>
    <name evidence="5" type="ORF">PTSG_09710</name>
</gene>
<dbReference type="InParanoid" id="F2UNT9"/>
<dbReference type="OrthoDB" id="74910at2759"/>
<protein>
    <recommendedName>
        <fullName evidence="4">Thioredoxin domain-containing protein</fullName>
    </recommendedName>
</protein>
<sequence length="639" mass="70726">MARFGFAAAVMVSLAAVALLLLACEANASAVERPKDEKALKKLLRTRNSVLVLAVNKKSAKKDLQRVLDDVADEIVGVGTVAIVDCSTSEGKKTCRKMKMKPSPFVLKHYLKGSFNKDYDRKLAKKSILRFMQDPTGDTPWDEVDEAQDVLHLNDKTFAKHLQRKTDMLVMFYAPWCGHCKALKPKYQEAATELKQLGVKRRLAALDANAPEGRMTGPQYGVKGFPTLLYFENGELRTAYEGKREKDAIVAFMQNPDKAPAATAPEPETTWEDEPSDVVHITGQNAFSERLAQEDSALVMFYAPWCGHCKAFKGPFTEAAAEVKAKGHGTLVAVDCTKPENRDVCGEYDVKGFPTVKHFVKGSVNKDYPNARTKQGVLDFMADPNAPPPPPPPAEVPWSETDTDVVHLTGPTFEAATKKKKHALVFFYAPWCGHCKRAKPEMDKAAATLKDNRKVMFAAVDCTAPENDDLCSENDVSGFPTIKYFKFGKVKDEYKGARTAEGFVEYMRDPDNRPPPPAPPKPFSQEAPQVDHLTAASFDDHIKSHDHTLVFFFAPWCGHCKKAKPEVAAAADRLASKNTLSMAAVDCTVETPLCSRFSIRGYPTIKHFKRGDTDGTDYRGGRSAESFVNFLQNANKEEL</sequence>
<dbReference type="PANTHER" id="PTHR45672:SF2">
    <property type="entry name" value="PROTEIN DISULFIDE-ISOMERASE A5"/>
    <property type="match status" value="1"/>
</dbReference>
<dbReference type="PROSITE" id="PS51352">
    <property type="entry name" value="THIOREDOXIN_2"/>
    <property type="match status" value="4"/>
</dbReference>